<keyword evidence="3" id="KW-1185">Reference proteome</keyword>
<dbReference type="InterPro" id="IPR037883">
    <property type="entry name" value="Knr4/Smi1-like_sf"/>
</dbReference>
<dbReference type="Pfam" id="PF09346">
    <property type="entry name" value="SMI1_KNR4"/>
    <property type="match status" value="1"/>
</dbReference>
<feature type="domain" description="Knr4/Smi1-like" evidence="1">
    <location>
        <begin position="20"/>
        <end position="133"/>
    </location>
</feature>
<sequence>MSAIEDLSRIMPPHDGAGDEIDWDRAERTWGVAFPADYREFVGAYGEGVIEDFLALLIPYSSRFNHDHYGMAYETGNAREAWRATRAGEEPQGVERSSLIAWGVDSGADILCWGAVSPDPNEWPVVVYRRQGRDPWRVYRCGMVEFLLKTIRGDLEGCPLSGDDIWECDNPRFLHWREEARIVEAGEIPWLY</sequence>
<dbReference type="InterPro" id="IPR018958">
    <property type="entry name" value="Knr4/Smi1-like_dom"/>
</dbReference>
<dbReference type="OrthoDB" id="5572373at2"/>
<organism evidence="2 3">
    <name type="scientific">Streptomyces hainanensis</name>
    <dbReference type="NCBI Taxonomy" id="402648"/>
    <lineage>
        <taxon>Bacteria</taxon>
        <taxon>Bacillati</taxon>
        <taxon>Actinomycetota</taxon>
        <taxon>Actinomycetes</taxon>
        <taxon>Kitasatosporales</taxon>
        <taxon>Streptomycetaceae</taxon>
        <taxon>Streptomyces</taxon>
    </lineage>
</organism>
<evidence type="ECO:0000313" key="2">
    <source>
        <dbReference type="EMBL" id="TDC80486.1"/>
    </source>
</evidence>
<reference evidence="2 3" key="1">
    <citation type="submission" date="2019-03" db="EMBL/GenBank/DDBJ databases">
        <title>Draft genome sequences of novel Actinobacteria.</title>
        <authorList>
            <person name="Sahin N."/>
            <person name="Ay H."/>
            <person name="Saygin H."/>
        </authorList>
    </citation>
    <scope>NUCLEOTIDE SEQUENCE [LARGE SCALE GENOMIC DNA]</scope>
    <source>
        <strain evidence="2 3">DSM 41900</strain>
    </source>
</reference>
<proteinExistence type="predicted"/>
<name>A0A4R4TUJ7_9ACTN</name>
<dbReference type="Proteomes" id="UP000295345">
    <property type="component" value="Unassembled WGS sequence"/>
</dbReference>
<dbReference type="RefSeq" id="WP_132815136.1">
    <property type="nucleotide sequence ID" value="NZ_SMKI01000001.1"/>
</dbReference>
<comment type="caution">
    <text evidence="2">The sequence shown here is derived from an EMBL/GenBank/DDBJ whole genome shotgun (WGS) entry which is preliminary data.</text>
</comment>
<evidence type="ECO:0000259" key="1">
    <source>
        <dbReference type="Pfam" id="PF09346"/>
    </source>
</evidence>
<dbReference type="AlphaFoldDB" id="A0A4R4TUJ7"/>
<protein>
    <recommendedName>
        <fullName evidence="1">Knr4/Smi1-like domain-containing protein</fullName>
    </recommendedName>
</protein>
<gene>
    <name evidence="2" type="ORF">E1283_00010</name>
</gene>
<evidence type="ECO:0000313" key="3">
    <source>
        <dbReference type="Proteomes" id="UP000295345"/>
    </source>
</evidence>
<accession>A0A4R4TUJ7</accession>
<dbReference type="Gene3D" id="3.40.1580.10">
    <property type="entry name" value="SMI1/KNR4-like"/>
    <property type="match status" value="1"/>
</dbReference>
<dbReference type="SUPFAM" id="SSF160631">
    <property type="entry name" value="SMI1/KNR4-like"/>
    <property type="match status" value="1"/>
</dbReference>
<dbReference type="EMBL" id="SMKI01000001">
    <property type="protein sequence ID" value="TDC80486.1"/>
    <property type="molecule type" value="Genomic_DNA"/>
</dbReference>